<dbReference type="OrthoDB" id="7331108at2"/>
<protein>
    <submittedName>
        <fullName evidence="2">Chromosome partitioning protein</fullName>
    </submittedName>
</protein>
<gene>
    <name evidence="2" type="ORF">SAMN02982917_4095</name>
</gene>
<dbReference type="STRING" id="286727.SAMN02982917_4095"/>
<reference evidence="2 3" key="1">
    <citation type="submission" date="2017-04" db="EMBL/GenBank/DDBJ databases">
        <authorList>
            <person name="Afonso C.L."/>
            <person name="Miller P.J."/>
            <person name="Scott M.A."/>
            <person name="Spackman E."/>
            <person name="Goraichik I."/>
            <person name="Dimitrov K.M."/>
            <person name="Suarez D.L."/>
            <person name="Swayne D.E."/>
        </authorList>
    </citation>
    <scope>NUCLEOTIDE SEQUENCE [LARGE SCALE GENOMIC DNA]</scope>
    <source>
        <strain evidence="2 3">A2P</strain>
    </source>
</reference>
<proteinExistence type="predicted"/>
<dbReference type="Gene3D" id="3.40.50.300">
    <property type="entry name" value="P-loop containing nucleotide triphosphate hydrolases"/>
    <property type="match status" value="1"/>
</dbReference>
<dbReference type="InterPro" id="IPR027417">
    <property type="entry name" value="P-loop_NTPase"/>
</dbReference>
<dbReference type="InterPro" id="IPR050678">
    <property type="entry name" value="DNA_Partitioning_ATPase"/>
</dbReference>
<evidence type="ECO:0000259" key="1">
    <source>
        <dbReference type="Pfam" id="PF01656"/>
    </source>
</evidence>
<dbReference type="PANTHER" id="PTHR13696:SF96">
    <property type="entry name" value="COBQ_COBB_MIND_PARA NUCLEOTIDE BINDING DOMAIN-CONTAINING PROTEIN"/>
    <property type="match status" value="1"/>
</dbReference>
<dbReference type="PANTHER" id="PTHR13696">
    <property type="entry name" value="P-LOOP CONTAINING NUCLEOSIDE TRIPHOSPHATE HYDROLASE"/>
    <property type="match status" value="1"/>
</dbReference>
<dbReference type="CDD" id="cd02042">
    <property type="entry name" value="ParAB_family"/>
    <property type="match status" value="1"/>
</dbReference>
<name>A0A1X7GMX2_9PROT</name>
<feature type="domain" description="CobQ/CobB/MinD/ParA nucleotide binding" evidence="1">
    <location>
        <begin position="4"/>
        <end position="174"/>
    </location>
</feature>
<accession>A0A1X7GMX2</accession>
<dbReference type="RefSeq" id="WP_085088915.1">
    <property type="nucleotide sequence ID" value="NZ_FXAK01000007.1"/>
</dbReference>
<dbReference type="SUPFAM" id="SSF52540">
    <property type="entry name" value="P-loop containing nucleoside triphosphate hydrolases"/>
    <property type="match status" value="1"/>
</dbReference>
<dbReference type="EMBL" id="FXAK01000007">
    <property type="protein sequence ID" value="SMF72184.1"/>
    <property type="molecule type" value="Genomic_DNA"/>
</dbReference>
<organism evidence="2 3">
    <name type="scientific">Azospirillum oryzae</name>
    <dbReference type="NCBI Taxonomy" id="286727"/>
    <lineage>
        <taxon>Bacteria</taxon>
        <taxon>Pseudomonadati</taxon>
        <taxon>Pseudomonadota</taxon>
        <taxon>Alphaproteobacteria</taxon>
        <taxon>Rhodospirillales</taxon>
        <taxon>Azospirillaceae</taxon>
        <taxon>Azospirillum</taxon>
    </lineage>
</organism>
<evidence type="ECO:0000313" key="2">
    <source>
        <dbReference type="EMBL" id="SMF72184.1"/>
    </source>
</evidence>
<dbReference type="InterPro" id="IPR002586">
    <property type="entry name" value="CobQ/CobB/MinD/ParA_Nub-bd_dom"/>
</dbReference>
<dbReference type="Pfam" id="PF01656">
    <property type="entry name" value="CbiA"/>
    <property type="match status" value="1"/>
</dbReference>
<evidence type="ECO:0000313" key="3">
    <source>
        <dbReference type="Proteomes" id="UP000192936"/>
    </source>
</evidence>
<dbReference type="AlphaFoldDB" id="A0A1X7GMX2"/>
<sequence>MKTILVVQGKGGGPKTATVRNLAVAAATAGLRVGTLDTDPQGSLTHWHSLRPADMAPIAGEQRVLGEVTERPTPQGLDLLVIDTPTAVEFFPESTALLFDAADLVLVPVRPGPEDLVSMQAMLPYLHSRRRPMRLLLSQIQPRLRETADARAIVATMGTPAPVEIPLLQEVPRSFMAGLGTAEIPGTRTGPLFRDLWAYLSAEMGV</sequence>
<dbReference type="Proteomes" id="UP000192936">
    <property type="component" value="Unassembled WGS sequence"/>
</dbReference>